<dbReference type="Proteomes" id="UP000317938">
    <property type="component" value="Unassembled WGS sequence"/>
</dbReference>
<accession>A0ABY3F841</accession>
<protein>
    <submittedName>
        <fullName evidence="1">Uncharacterized protein</fullName>
    </submittedName>
</protein>
<organism evidence="1 2">
    <name type="scientific">Pseudoalteromonas neustonica</name>
    <dbReference type="NCBI Taxonomy" id="1840331"/>
    <lineage>
        <taxon>Bacteria</taxon>
        <taxon>Pseudomonadati</taxon>
        <taxon>Pseudomonadota</taxon>
        <taxon>Gammaproteobacteria</taxon>
        <taxon>Alteromonadales</taxon>
        <taxon>Pseudoalteromonadaceae</taxon>
        <taxon>Pseudoalteromonas</taxon>
    </lineage>
</organism>
<dbReference type="RefSeq" id="WP_145242619.1">
    <property type="nucleotide sequence ID" value="NZ_VNFF01000034.1"/>
</dbReference>
<sequence length="87" mass="10155">MPIFEQVKKMVKGTELEGCIRPLPDKGRVYLRFDIDDSDPKEQWFEYTEIKESLKRVGLRFIDEPDNVLVEHDCISGDIELIIEGDL</sequence>
<comment type="caution">
    <text evidence="1">The sequence shown here is derived from an EMBL/GenBank/DDBJ whole genome shotgun (WGS) entry which is preliminary data.</text>
</comment>
<proteinExistence type="predicted"/>
<name>A0ABY3F841_9GAMM</name>
<dbReference type="EMBL" id="VNFF01000034">
    <property type="protein sequence ID" value="TVU79869.1"/>
    <property type="molecule type" value="Genomic_DNA"/>
</dbReference>
<evidence type="ECO:0000313" key="1">
    <source>
        <dbReference type="EMBL" id="TVU79869.1"/>
    </source>
</evidence>
<keyword evidence="2" id="KW-1185">Reference proteome</keyword>
<reference evidence="1 2" key="1">
    <citation type="submission" date="2019-07" db="EMBL/GenBank/DDBJ databases">
        <title>Diversity of Bacteria from Kongsfjorden, Arctic.</title>
        <authorList>
            <person name="Yu Y."/>
        </authorList>
    </citation>
    <scope>NUCLEOTIDE SEQUENCE [LARGE SCALE GENOMIC DNA]</scope>
    <source>
        <strain evidence="1 2">SM1927</strain>
    </source>
</reference>
<gene>
    <name evidence="1" type="ORF">FQP85_22005</name>
</gene>
<evidence type="ECO:0000313" key="2">
    <source>
        <dbReference type="Proteomes" id="UP000317938"/>
    </source>
</evidence>